<evidence type="ECO:0000313" key="3">
    <source>
        <dbReference type="Proteomes" id="UP000241394"/>
    </source>
</evidence>
<dbReference type="AlphaFoldDB" id="A0A2R6RQN0"/>
<dbReference type="OrthoDB" id="10036779at2759"/>
<gene>
    <name evidence="2" type="ORF">CEY00_Acc02613</name>
</gene>
<keyword evidence="1" id="KW-0175">Coiled coil</keyword>
<dbReference type="Gramene" id="PSS32314">
    <property type="protein sequence ID" value="PSS32314"/>
    <property type="gene ID" value="CEY00_Acc02613"/>
</dbReference>
<dbReference type="PANTHER" id="PTHR33566">
    <property type="entry name" value="EN/SPM-LIKE TRANSPOSON-RELATED"/>
    <property type="match status" value="1"/>
</dbReference>
<reference evidence="2 3" key="1">
    <citation type="submission" date="2017-07" db="EMBL/GenBank/DDBJ databases">
        <title>An improved, manually edited Actinidia chinensis var. chinensis (kiwifruit) genome highlights the challenges associated with draft genomes and gene prediction in plants.</title>
        <authorList>
            <person name="Pilkington S."/>
            <person name="Crowhurst R."/>
            <person name="Hilario E."/>
            <person name="Nardozza S."/>
            <person name="Fraser L."/>
            <person name="Peng Y."/>
            <person name="Gunaseelan K."/>
            <person name="Simpson R."/>
            <person name="Tahir J."/>
            <person name="Deroles S."/>
            <person name="Templeton K."/>
            <person name="Luo Z."/>
            <person name="Davy M."/>
            <person name="Cheng C."/>
            <person name="Mcneilage M."/>
            <person name="Scaglione D."/>
            <person name="Liu Y."/>
            <person name="Zhang Q."/>
            <person name="Datson P."/>
            <person name="De Silva N."/>
            <person name="Gardiner S."/>
            <person name="Bassett H."/>
            <person name="Chagne D."/>
            <person name="Mccallum J."/>
            <person name="Dzierzon H."/>
            <person name="Deng C."/>
            <person name="Wang Y.-Y."/>
            <person name="Barron N."/>
            <person name="Manako K."/>
            <person name="Bowen J."/>
            <person name="Foster T."/>
            <person name="Erridge Z."/>
            <person name="Tiffin H."/>
            <person name="Waite C."/>
            <person name="Davies K."/>
            <person name="Grierson E."/>
            <person name="Laing W."/>
            <person name="Kirk R."/>
            <person name="Chen X."/>
            <person name="Wood M."/>
            <person name="Montefiori M."/>
            <person name="Brummell D."/>
            <person name="Schwinn K."/>
            <person name="Catanach A."/>
            <person name="Fullerton C."/>
            <person name="Li D."/>
            <person name="Meiyalaghan S."/>
            <person name="Nieuwenhuizen N."/>
            <person name="Read N."/>
            <person name="Prakash R."/>
            <person name="Hunter D."/>
            <person name="Zhang H."/>
            <person name="Mckenzie M."/>
            <person name="Knabel M."/>
            <person name="Harris A."/>
            <person name="Allan A."/>
            <person name="Chen A."/>
            <person name="Janssen B."/>
            <person name="Plunkett B."/>
            <person name="Dwamena C."/>
            <person name="Voogd C."/>
            <person name="Leif D."/>
            <person name="Lafferty D."/>
            <person name="Souleyre E."/>
            <person name="Varkonyi-Gasic E."/>
            <person name="Gambi F."/>
            <person name="Hanley J."/>
            <person name="Yao J.-L."/>
            <person name="Cheung J."/>
            <person name="David K."/>
            <person name="Warren B."/>
            <person name="Marsh K."/>
            <person name="Snowden K."/>
            <person name="Lin-Wang K."/>
            <person name="Brian L."/>
            <person name="Martinez-Sanchez M."/>
            <person name="Wang M."/>
            <person name="Ileperuma N."/>
            <person name="Macnee N."/>
            <person name="Campin R."/>
            <person name="Mcatee P."/>
            <person name="Drummond R."/>
            <person name="Espley R."/>
            <person name="Ireland H."/>
            <person name="Wu R."/>
            <person name="Atkinson R."/>
            <person name="Karunairetnam S."/>
            <person name="Bulley S."/>
            <person name="Chunkath S."/>
            <person name="Hanley Z."/>
            <person name="Storey R."/>
            <person name="Thrimawithana A."/>
            <person name="Thomson S."/>
            <person name="David C."/>
            <person name="Testolin R."/>
        </authorList>
    </citation>
    <scope>NUCLEOTIDE SEQUENCE [LARGE SCALE GENOMIC DNA]</scope>
    <source>
        <strain evidence="3">cv. Red5</strain>
        <tissue evidence="2">Young leaf</tissue>
    </source>
</reference>
<keyword evidence="3" id="KW-1185">Reference proteome</keyword>
<protein>
    <submittedName>
        <fullName evidence="2">Protein DEFECTIVE IN MERISTEM SILENCING like</fullName>
    </submittedName>
</protein>
<accession>A0A2R6RQN0</accession>
<dbReference type="PANTHER" id="PTHR33566:SF6">
    <property type="entry name" value="PROTEIN DEFECTIVE IN MERISTEM SILENCING 3"/>
    <property type="match status" value="1"/>
</dbReference>
<reference evidence="3" key="2">
    <citation type="journal article" date="2018" name="BMC Genomics">
        <title>A manually annotated Actinidia chinensis var. chinensis (kiwifruit) genome highlights the challenges associated with draft genomes and gene prediction in plants.</title>
        <authorList>
            <person name="Pilkington S.M."/>
            <person name="Crowhurst R."/>
            <person name="Hilario E."/>
            <person name="Nardozza S."/>
            <person name="Fraser L."/>
            <person name="Peng Y."/>
            <person name="Gunaseelan K."/>
            <person name="Simpson R."/>
            <person name="Tahir J."/>
            <person name="Deroles S.C."/>
            <person name="Templeton K."/>
            <person name="Luo Z."/>
            <person name="Davy M."/>
            <person name="Cheng C."/>
            <person name="McNeilage M."/>
            <person name="Scaglione D."/>
            <person name="Liu Y."/>
            <person name="Zhang Q."/>
            <person name="Datson P."/>
            <person name="De Silva N."/>
            <person name="Gardiner S.E."/>
            <person name="Bassett H."/>
            <person name="Chagne D."/>
            <person name="McCallum J."/>
            <person name="Dzierzon H."/>
            <person name="Deng C."/>
            <person name="Wang Y.Y."/>
            <person name="Barron L."/>
            <person name="Manako K."/>
            <person name="Bowen J."/>
            <person name="Foster T.M."/>
            <person name="Erridge Z.A."/>
            <person name="Tiffin H."/>
            <person name="Waite C.N."/>
            <person name="Davies K.M."/>
            <person name="Grierson E.P."/>
            <person name="Laing W.A."/>
            <person name="Kirk R."/>
            <person name="Chen X."/>
            <person name="Wood M."/>
            <person name="Montefiori M."/>
            <person name="Brummell D.A."/>
            <person name="Schwinn K.E."/>
            <person name="Catanach A."/>
            <person name="Fullerton C."/>
            <person name="Li D."/>
            <person name="Meiyalaghan S."/>
            <person name="Nieuwenhuizen N."/>
            <person name="Read N."/>
            <person name="Prakash R."/>
            <person name="Hunter D."/>
            <person name="Zhang H."/>
            <person name="McKenzie M."/>
            <person name="Knabel M."/>
            <person name="Harris A."/>
            <person name="Allan A.C."/>
            <person name="Gleave A."/>
            <person name="Chen A."/>
            <person name="Janssen B.J."/>
            <person name="Plunkett B."/>
            <person name="Ampomah-Dwamena C."/>
            <person name="Voogd C."/>
            <person name="Leif D."/>
            <person name="Lafferty D."/>
            <person name="Souleyre E.J.F."/>
            <person name="Varkonyi-Gasic E."/>
            <person name="Gambi F."/>
            <person name="Hanley J."/>
            <person name="Yao J.L."/>
            <person name="Cheung J."/>
            <person name="David K.M."/>
            <person name="Warren B."/>
            <person name="Marsh K."/>
            <person name="Snowden K.C."/>
            <person name="Lin-Wang K."/>
            <person name="Brian L."/>
            <person name="Martinez-Sanchez M."/>
            <person name="Wang M."/>
            <person name="Ileperuma N."/>
            <person name="Macnee N."/>
            <person name="Campin R."/>
            <person name="McAtee P."/>
            <person name="Drummond R.S.M."/>
            <person name="Espley R.V."/>
            <person name="Ireland H.S."/>
            <person name="Wu R."/>
            <person name="Atkinson R.G."/>
            <person name="Karunairetnam S."/>
            <person name="Bulley S."/>
            <person name="Chunkath S."/>
            <person name="Hanley Z."/>
            <person name="Storey R."/>
            <person name="Thrimawithana A.H."/>
            <person name="Thomson S."/>
            <person name="David C."/>
            <person name="Testolin R."/>
            <person name="Huang H."/>
            <person name="Hellens R.P."/>
            <person name="Schaffer R.J."/>
        </authorList>
    </citation>
    <scope>NUCLEOTIDE SEQUENCE [LARGE SCALE GENOMIC DNA]</scope>
    <source>
        <strain evidence="3">cv. Red5</strain>
    </source>
</reference>
<dbReference type="EMBL" id="NKQK01000003">
    <property type="protein sequence ID" value="PSS32314.1"/>
    <property type="molecule type" value="Genomic_DNA"/>
</dbReference>
<sequence>MLPSSHQLSVHTALPIQDPSALNHVGQSDSPITRRDDVRNGALCQAETAIYDSKKFEDDLHIIGLKIKKHEENIKFLKSKKNSLDDSILDLQVCLGKYHSSSVPMIEDEDHSHVESEEETVQHIISHEKSAAGILCLLRTRHGSQASHLLLTKDVLGIVATLGKVDDDNLSRLLSEYLGIETMLAVVCKTYDGVKVLETYEKDGSVSKSSGLHGLGTSIGRHLDERFLVICLENLRPYIGELVADDPQRKLDILKPRLPGGESPPGFLGFAVNMIIIDSANLFCLTANGHGLRETLFYNIFSRLQVYKTRADMLQALPCITDGALSLDGGMVKTTGMFSLGNWEQLDVKFPKSQGTSNLPVNYVDTEKQIKELKWEKERMMEDMQREQALLNNAKQHFEIKKQEVLKFMALSASYATQQHIQASRMTPR</sequence>
<dbReference type="Proteomes" id="UP000241394">
    <property type="component" value="Chromosome LG3"/>
</dbReference>
<name>A0A2R6RQN0_ACTCC</name>
<organism evidence="2 3">
    <name type="scientific">Actinidia chinensis var. chinensis</name>
    <name type="common">Chinese soft-hair kiwi</name>
    <dbReference type="NCBI Taxonomy" id="1590841"/>
    <lineage>
        <taxon>Eukaryota</taxon>
        <taxon>Viridiplantae</taxon>
        <taxon>Streptophyta</taxon>
        <taxon>Embryophyta</taxon>
        <taxon>Tracheophyta</taxon>
        <taxon>Spermatophyta</taxon>
        <taxon>Magnoliopsida</taxon>
        <taxon>eudicotyledons</taxon>
        <taxon>Gunneridae</taxon>
        <taxon>Pentapetalae</taxon>
        <taxon>asterids</taxon>
        <taxon>Ericales</taxon>
        <taxon>Actinidiaceae</taxon>
        <taxon>Actinidia</taxon>
    </lineage>
</organism>
<evidence type="ECO:0000313" key="2">
    <source>
        <dbReference type="EMBL" id="PSS32314.1"/>
    </source>
</evidence>
<dbReference type="FunCoup" id="A0A2R6RQN0">
    <property type="interactions" value="2408"/>
</dbReference>
<dbReference type="InParanoid" id="A0A2R6RQN0"/>
<evidence type="ECO:0000256" key="1">
    <source>
        <dbReference type="SAM" id="Coils"/>
    </source>
</evidence>
<feature type="coiled-coil region" evidence="1">
    <location>
        <begin position="363"/>
        <end position="404"/>
    </location>
</feature>
<comment type="caution">
    <text evidence="2">The sequence shown here is derived from an EMBL/GenBank/DDBJ whole genome shotgun (WGS) entry which is preliminary data.</text>
</comment>
<dbReference type="STRING" id="1590841.A0A2R6RQN0"/>
<proteinExistence type="predicted"/>
<dbReference type="OMA" id="FEVICLE"/>